<evidence type="ECO:0000313" key="2">
    <source>
        <dbReference type="Proteomes" id="UP000694701"/>
    </source>
</evidence>
<accession>A0A8C2G5S3</accession>
<reference evidence="1" key="1">
    <citation type="submission" date="2025-08" db="UniProtKB">
        <authorList>
            <consortium name="Ensembl"/>
        </authorList>
    </citation>
    <scope>IDENTIFICATION</scope>
</reference>
<name>A0A8C2G5S3_CYPCA</name>
<dbReference type="AlphaFoldDB" id="A0A8C2G5S3"/>
<proteinExistence type="predicted"/>
<evidence type="ECO:0000313" key="1">
    <source>
        <dbReference type="Ensembl" id="ENSCCRP00020065553.1"/>
    </source>
</evidence>
<dbReference type="Proteomes" id="UP000694701">
    <property type="component" value="Unplaced"/>
</dbReference>
<protein>
    <submittedName>
        <fullName evidence="1">Uncharacterized protein</fullName>
    </submittedName>
</protein>
<dbReference type="Ensembl" id="ENSCCRT00020072143.1">
    <property type="protein sequence ID" value="ENSCCRP00020065553.1"/>
    <property type="gene ID" value="ENSCCRG00020030863.1"/>
</dbReference>
<sequence>MLHFSCFVPKTGRDLFFSLTDTATARSLCLTTHSLTSLTLRSCMIRGLNVHIWKMQKDLPRIVNFVYTNFASNAGKSSAKVSKMLSIG</sequence>
<organism evidence="1 2">
    <name type="scientific">Cyprinus carpio</name>
    <name type="common">Common carp</name>
    <dbReference type="NCBI Taxonomy" id="7962"/>
    <lineage>
        <taxon>Eukaryota</taxon>
        <taxon>Metazoa</taxon>
        <taxon>Chordata</taxon>
        <taxon>Craniata</taxon>
        <taxon>Vertebrata</taxon>
        <taxon>Euteleostomi</taxon>
        <taxon>Actinopterygii</taxon>
        <taxon>Neopterygii</taxon>
        <taxon>Teleostei</taxon>
        <taxon>Ostariophysi</taxon>
        <taxon>Cypriniformes</taxon>
        <taxon>Cyprinidae</taxon>
        <taxon>Cyprininae</taxon>
        <taxon>Cyprinus</taxon>
    </lineage>
</organism>